<organism evidence="2 3">
    <name type="scientific">Gulo gulo</name>
    <name type="common">Wolverine</name>
    <name type="synonym">Gluton</name>
    <dbReference type="NCBI Taxonomy" id="48420"/>
    <lineage>
        <taxon>Eukaryota</taxon>
        <taxon>Metazoa</taxon>
        <taxon>Chordata</taxon>
        <taxon>Craniata</taxon>
        <taxon>Vertebrata</taxon>
        <taxon>Euteleostomi</taxon>
        <taxon>Mammalia</taxon>
        <taxon>Eutheria</taxon>
        <taxon>Laurasiatheria</taxon>
        <taxon>Carnivora</taxon>
        <taxon>Caniformia</taxon>
        <taxon>Musteloidea</taxon>
        <taxon>Mustelidae</taxon>
        <taxon>Guloninae</taxon>
        <taxon>Gulo</taxon>
    </lineage>
</organism>
<sequence>MPARTPRKLAARFCPQPSGEPQPSVPRDGARGTSGVALCAPGRCVARAGLPVRGPSVCPADGASPRAPPSAPASVRPDASPGALTDDFSQLSVFSLVSRAAAMESPTKEIEEFESNSLKYLQPEQIEKIWLRLRGLRKYKKTSQRHVLWPSGPCRPLAC</sequence>
<evidence type="ECO:0000256" key="1">
    <source>
        <dbReference type="SAM" id="MobiDB-lite"/>
    </source>
</evidence>
<reference evidence="2 3" key="1">
    <citation type="submission" date="2018-10" db="EMBL/GenBank/DDBJ databases">
        <authorList>
            <person name="Ekblom R."/>
            <person name="Jareborg N."/>
        </authorList>
    </citation>
    <scope>NUCLEOTIDE SEQUENCE [LARGE SCALE GENOMIC DNA]</scope>
    <source>
        <tissue evidence="2">Muscle</tissue>
    </source>
</reference>
<feature type="compositionally biased region" description="Low complexity" evidence="1">
    <location>
        <begin position="72"/>
        <end position="81"/>
    </location>
</feature>
<proteinExistence type="predicted"/>
<dbReference type="AlphaFoldDB" id="A0A9X9LXJ6"/>
<accession>A0A9X9LXJ6</accession>
<gene>
    <name evidence="2" type="ORF">BN2614_LOCUS3</name>
</gene>
<evidence type="ECO:0000313" key="2">
    <source>
        <dbReference type="EMBL" id="VCW98521.1"/>
    </source>
</evidence>
<evidence type="ECO:0000313" key="3">
    <source>
        <dbReference type="Proteomes" id="UP000269945"/>
    </source>
</evidence>
<comment type="caution">
    <text evidence="2">The sequence shown here is derived from an EMBL/GenBank/DDBJ whole genome shotgun (WGS) entry which is preliminary data.</text>
</comment>
<dbReference type="Proteomes" id="UP000269945">
    <property type="component" value="Unassembled WGS sequence"/>
</dbReference>
<dbReference type="EMBL" id="CYRY02025849">
    <property type="protein sequence ID" value="VCW98521.1"/>
    <property type="molecule type" value="Genomic_DNA"/>
</dbReference>
<feature type="region of interest" description="Disordered" evidence="1">
    <location>
        <begin position="59"/>
        <end position="84"/>
    </location>
</feature>
<keyword evidence="3" id="KW-1185">Reference proteome</keyword>
<feature type="compositionally biased region" description="Basic residues" evidence="1">
    <location>
        <begin position="1"/>
        <end position="10"/>
    </location>
</feature>
<name>A0A9X9LXJ6_GULGU</name>
<feature type="region of interest" description="Disordered" evidence="1">
    <location>
        <begin position="1"/>
        <end position="34"/>
    </location>
</feature>
<protein>
    <submittedName>
        <fullName evidence="2">Uncharacterized protein</fullName>
    </submittedName>
</protein>